<protein>
    <recommendedName>
        <fullName evidence="2">Nephrocystin 3-like N-terminal domain-containing protein</fullName>
    </recommendedName>
</protein>
<organism evidence="3 4">
    <name type="scientific">Dactylonectria macrodidyma</name>
    <dbReference type="NCBI Taxonomy" id="307937"/>
    <lineage>
        <taxon>Eukaryota</taxon>
        <taxon>Fungi</taxon>
        <taxon>Dikarya</taxon>
        <taxon>Ascomycota</taxon>
        <taxon>Pezizomycotina</taxon>
        <taxon>Sordariomycetes</taxon>
        <taxon>Hypocreomycetidae</taxon>
        <taxon>Hypocreales</taxon>
        <taxon>Nectriaceae</taxon>
        <taxon>Dactylonectria</taxon>
    </lineage>
</organism>
<reference evidence="3" key="1">
    <citation type="journal article" date="2021" name="Nat. Commun.">
        <title>Genetic determinants of endophytism in the Arabidopsis root mycobiome.</title>
        <authorList>
            <person name="Mesny F."/>
            <person name="Miyauchi S."/>
            <person name="Thiergart T."/>
            <person name="Pickel B."/>
            <person name="Atanasova L."/>
            <person name="Karlsson M."/>
            <person name="Huettel B."/>
            <person name="Barry K.W."/>
            <person name="Haridas S."/>
            <person name="Chen C."/>
            <person name="Bauer D."/>
            <person name="Andreopoulos W."/>
            <person name="Pangilinan J."/>
            <person name="LaButti K."/>
            <person name="Riley R."/>
            <person name="Lipzen A."/>
            <person name="Clum A."/>
            <person name="Drula E."/>
            <person name="Henrissat B."/>
            <person name="Kohler A."/>
            <person name="Grigoriev I.V."/>
            <person name="Martin F.M."/>
            <person name="Hacquard S."/>
        </authorList>
    </citation>
    <scope>NUCLEOTIDE SEQUENCE</scope>
    <source>
        <strain evidence="3">MPI-CAGE-AT-0147</strain>
    </source>
</reference>
<proteinExistence type="predicted"/>
<gene>
    <name evidence="3" type="ORF">EDB81DRAFT_308492</name>
</gene>
<sequence>MTSRAPRSVKYFSENSGKQIGGLLMPICETNFNFPLETTVSTQKFSQIIQGLHFSGIETREKAIPKPYEATYEGIFRNGYNNGQDSLAGGRNSFYRWLEDCSSKVYWITGKLGSGKSTLMNFVVHNPLTQKHLQAWAGNLPLLLGLFYFWEAGQDNLQKSREGLIQTLLWQCLQSRPDMIPRVTPGRWTAHHVLHGLETPAPA</sequence>
<feature type="domain" description="Nephrocystin 3-like N-terminal" evidence="2">
    <location>
        <begin position="92"/>
        <end position="183"/>
    </location>
</feature>
<evidence type="ECO:0000256" key="1">
    <source>
        <dbReference type="ARBA" id="ARBA00022737"/>
    </source>
</evidence>
<dbReference type="Proteomes" id="UP000738349">
    <property type="component" value="Unassembled WGS sequence"/>
</dbReference>
<dbReference type="EMBL" id="JAGMUV010000035">
    <property type="protein sequence ID" value="KAH7113354.1"/>
    <property type="molecule type" value="Genomic_DNA"/>
</dbReference>
<name>A0A9P9D6M0_9HYPO</name>
<dbReference type="PANTHER" id="PTHR10039">
    <property type="entry name" value="AMELOGENIN"/>
    <property type="match status" value="1"/>
</dbReference>
<evidence type="ECO:0000313" key="3">
    <source>
        <dbReference type="EMBL" id="KAH7113354.1"/>
    </source>
</evidence>
<dbReference type="PANTHER" id="PTHR10039:SF5">
    <property type="entry name" value="NACHT DOMAIN-CONTAINING PROTEIN"/>
    <property type="match status" value="1"/>
</dbReference>
<comment type="caution">
    <text evidence="3">The sequence shown here is derived from an EMBL/GenBank/DDBJ whole genome shotgun (WGS) entry which is preliminary data.</text>
</comment>
<keyword evidence="4" id="KW-1185">Reference proteome</keyword>
<dbReference type="Pfam" id="PF24883">
    <property type="entry name" value="NPHP3_N"/>
    <property type="match status" value="1"/>
</dbReference>
<dbReference type="AlphaFoldDB" id="A0A9P9D6M0"/>
<evidence type="ECO:0000313" key="4">
    <source>
        <dbReference type="Proteomes" id="UP000738349"/>
    </source>
</evidence>
<dbReference type="OrthoDB" id="5105065at2759"/>
<evidence type="ECO:0000259" key="2">
    <source>
        <dbReference type="Pfam" id="PF24883"/>
    </source>
</evidence>
<dbReference type="InterPro" id="IPR056884">
    <property type="entry name" value="NPHP3-like_N"/>
</dbReference>
<accession>A0A9P9D6M0</accession>
<keyword evidence="1" id="KW-0677">Repeat</keyword>